<reference evidence="1 2" key="1">
    <citation type="submission" date="2019-09" db="EMBL/GenBank/DDBJ databases">
        <title>YIM 132180 draft genome.</title>
        <authorList>
            <person name="Zhang K."/>
        </authorList>
    </citation>
    <scope>NUCLEOTIDE SEQUENCE [LARGE SCALE GENOMIC DNA]</scope>
    <source>
        <strain evidence="1 2">YIM 132180</strain>
    </source>
</reference>
<dbReference type="Proteomes" id="UP000432089">
    <property type="component" value="Unassembled WGS sequence"/>
</dbReference>
<keyword evidence="2" id="KW-1185">Reference proteome</keyword>
<dbReference type="EMBL" id="VZDO01000003">
    <property type="protein sequence ID" value="KAB0681366.1"/>
    <property type="molecule type" value="Genomic_DNA"/>
</dbReference>
<name>A0A7V7TXT9_9HYPH</name>
<accession>A0A7V7TXT9</accession>
<evidence type="ECO:0000313" key="2">
    <source>
        <dbReference type="Proteomes" id="UP000432089"/>
    </source>
</evidence>
<comment type="caution">
    <text evidence="1">The sequence shown here is derived from an EMBL/GenBank/DDBJ whole genome shotgun (WGS) entry which is preliminary data.</text>
</comment>
<gene>
    <name evidence="1" type="ORF">F6X38_05635</name>
</gene>
<proteinExistence type="predicted"/>
<sequence length="72" mass="7756">MQCPVCGAPVEDRPAANANAKTISCEGCGTFDISNLAQTALTRMDNYHRLQALRYAQTNALAGRFPYIHGIG</sequence>
<organism evidence="1 2">
    <name type="scientific">Plantimonas leprariae</name>
    <dbReference type="NCBI Taxonomy" id="2615207"/>
    <lineage>
        <taxon>Bacteria</taxon>
        <taxon>Pseudomonadati</taxon>
        <taxon>Pseudomonadota</taxon>
        <taxon>Alphaproteobacteria</taxon>
        <taxon>Hyphomicrobiales</taxon>
        <taxon>Aurantimonadaceae</taxon>
        <taxon>Plantimonas</taxon>
    </lineage>
</organism>
<evidence type="ECO:0000313" key="1">
    <source>
        <dbReference type="EMBL" id="KAB0681366.1"/>
    </source>
</evidence>
<dbReference type="AlphaFoldDB" id="A0A7V7TXT9"/>
<protein>
    <submittedName>
        <fullName evidence="1">Uncharacterized protein</fullName>
    </submittedName>
</protein>
<dbReference type="RefSeq" id="WP_150968621.1">
    <property type="nucleotide sequence ID" value="NZ_VZDO01000003.1"/>
</dbReference>